<evidence type="ECO:0000256" key="2">
    <source>
        <dbReference type="ARBA" id="ARBA00012438"/>
    </source>
</evidence>
<evidence type="ECO:0000313" key="9">
    <source>
        <dbReference type="EMBL" id="KAL1518590.1"/>
    </source>
</evidence>
<evidence type="ECO:0000256" key="1">
    <source>
        <dbReference type="ARBA" id="ARBA00000085"/>
    </source>
</evidence>
<dbReference type="InterPro" id="IPR003594">
    <property type="entry name" value="HATPase_dom"/>
</dbReference>
<sequence length="562" mass="60802">MLALLTLGAPRAHPPRARAVRACSPEDRRAVPLSAVSPEFAAAAQAQLELLGAALPLRRATVYSRRLHPTSGALEFVPACVWPESHGVWLVGEGQLAQVPPPVLPGGADASSLLPFYPFLYPSPPLEGGGEAPKAALLADNGLSAPLEYRATVFGVVAVWQEERWTREARELVERVARTLAVAAALDSGWETRRGRERARRGRRGGRTGRPCDSLEECVEEMDAQHQEAVLQDLQKLLRASVHQISAPLSAVRTLSKLLFRRLQPNDTINRELVKDILLQSEHMGELLLPLGQLRTSAERAPPTSPTRPLELATTAELVGSLAGERGVSDDDIARLLAHEANASAAPPPPLPVETPLVASRHVRHAVCFPSDVLEQAVALASNLAVARGIELESNLDAEVPGVRCGEQLLREVVSSLIDNALKHCEPCEPFDVFAGSGFVFVSCEFIEERRRVRIHTWNSAEEVHEDTGALFEWGARGRNAVLRGVEGSGIGLAIVRELVSLMGGEIILANAELPMTAWRKRVSAHTASHRAGGEVLYSRAESDILEDRPYGVSVVVELPCV</sequence>
<dbReference type="Gene3D" id="3.30.565.10">
    <property type="entry name" value="Histidine kinase-like ATPase, C-terminal domain"/>
    <property type="match status" value="1"/>
</dbReference>
<feature type="domain" description="Histidine kinase/HSP90-like ATPase" evidence="8">
    <location>
        <begin position="405"/>
        <end position="522"/>
    </location>
</feature>
<reference evidence="9 10" key="1">
    <citation type="journal article" date="2024" name="Science">
        <title>Giant polyketide synthase enzymes in the biosynthesis of giant marine polyether toxins.</title>
        <authorList>
            <person name="Fallon T.R."/>
            <person name="Shende V.V."/>
            <person name="Wierzbicki I.H."/>
            <person name="Pendleton A.L."/>
            <person name="Watervoot N.F."/>
            <person name="Auber R.P."/>
            <person name="Gonzalez D.J."/>
            <person name="Wisecaver J.H."/>
            <person name="Moore B.S."/>
        </authorList>
    </citation>
    <scope>NUCLEOTIDE SEQUENCE [LARGE SCALE GENOMIC DNA]</scope>
    <source>
        <strain evidence="9 10">12B1</strain>
    </source>
</reference>
<comment type="catalytic activity">
    <reaction evidence="1">
        <text>ATP + protein L-histidine = ADP + protein N-phospho-L-histidine.</text>
        <dbReference type="EC" id="2.7.13.3"/>
    </reaction>
</comment>
<keyword evidence="7" id="KW-0902">Two-component regulatory system</keyword>
<accession>A0AB34JCF6</accession>
<organism evidence="9 10">
    <name type="scientific">Prymnesium parvum</name>
    <name type="common">Toxic golden alga</name>
    <dbReference type="NCBI Taxonomy" id="97485"/>
    <lineage>
        <taxon>Eukaryota</taxon>
        <taxon>Haptista</taxon>
        <taxon>Haptophyta</taxon>
        <taxon>Prymnesiophyceae</taxon>
        <taxon>Prymnesiales</taxon>
        <taxon>Prymnesiaceae</taxon>
        <taxon>Prymnesium</taxon>
    </lineage>
</organism>
<dbReference type="InterPro" id="IPR003661">
    <property type="entry name" value="HisK_dim/P_dom"/>
</dbReference>
<evidence type="ECO:0000256" key="7">
    <source>
        <dbReference type="ARBA" id="ARBA00023012"/>
    </source>
</evidence>
<dbReference type="SUPFAM" id="SSF55874">
    <property type="entry name" value="ATPase domain of HSP90 chaperone/DNA topoisomerase II/histidine kinase"/>
    <property type="match status" value="1"/>
</dbReference>
<dbReference type="GO" id="GO:0005524">
    <property type="term" value="F:ATP binding"/>
    <property type="evidence" value="ECO:0007669"/>
    <property type="project" value="UniProtKB-KW"/>
</dbReference>
<dbReference type="InterPro" id="IPR036890">
    <property type="entry name" value="HATPase_C_sf"/>
</dbReference>
<evidence type="ECO:0000313" key="10">
    <source>
        <dbReference type="Proteomes" id="UP001515480"/>
    </source>
</evidence>
<dbReference type="PANTHER" id="PTHR42878">
    <property type="entry name" value="TWO-COMPONENT HISTIDINE KINASE"/>
    <property type="match status" value="1"/>
</dbReference>
<keyword evidence="5" id="KW-0418">Kinase</keyword>
<dbReference type="Pfam" id="PF02518">
    <property type="entry name" value="HATPase_c"/>
    <property type="match status" value="1"/>
</dbReference>
<evidence type="ECO:0000256" key="6">
    <source>
        <dbReference type="ARBA" id="ARBA00022840"/>
    </source>
</evidence>
<dbReference type="EC" id="2.7.13.3" evidence="2"/>
<evidence type="ECO:0000256" key="5">
    <source>
        <dbReference type="ARBA" id="ARBA00022777"/>
    </source>
</evidence>
<keyword evidence="4" id="KW-0547">Nucleotide-binding</keyword>
<dbReference type="AlphaFoldDB" id="A0AB34JCF6"/>
<keyword evidence="10" id="KW-1185">Reference proteome</keyword>
<dbReference type="CDD" id="cd00082">
    <property type="entry name" value="HisKA"/>
    <property type="match status" value="1"/>
</dbReference>
<evidence type="ECO:0000256" key="4">
    <source>
        <dbReference type="ARBA" id="ARBA00022741"/>
    </source>
</evidence>
<proteinExistence type="predicted"/>
<dbReference type="GO" id="GO:0000156">
    <property type="term" value="F:phosphorelay response regulator activity"/>
    <property type="evidence" value="ECO:0007669"/>
    <property type="project" value="TreeGrafter"/>
</dbReference>
<dbReference type="GO" id="GO:0030295">
    <property type="term" value="F:protein kinase activator activity"/>
    <property type="evidence" value="ECO:0007669"/>
    <property type="project" value="TreeGrafter"/>
</dbReference>
<evidence type="ECO:0000259" key="8">
    <source>
        <dbReference type="SMART" id="SM00387"/>
    </source>
</evidence>
<dbReference type="Proteomes" id="UP001515480">
    <property type="component" value="Unassembled WGS sequence"/>
</dbReference>
<dbReference type="GO" id="GO:0007234">
    <property type="term" value="P:osmosensory signaling via phosphorelay pathway"/>
    <property type="evidence" value="ECO:0007669"/>
    <property type="project" value="TreeGrafter"/>
</dbReference>
<name>A0AB34JCF6_PRYPA</name>
<keyword evidence="6" id="KW-0067">ATP-binding</keyword>
<evidence type="ECO:0000256" key="3">
    <source>
        <dbReference type="ARBA" id="ARBA00022679"/>
    </source>
</evidence>
<gene>
    <name evidence="9" type="ORF">AB1Y20_002878</name>
</gene>
<dbReference type="GO" id="GO:0000155">
    <property type="term" value="F:phosphorelay sensor kinase activity"/>
    <property type="evidence" value="ECO:0007669"/>
    <property type="project" value="InterPro"/>
</dbReference>
<dbReference type="SMART" id="SM00387">
    <property type="entry name" value="HATPase_c"/>
    <property type="match status" value="1"/>
</dbReference>
<dbReference type="InterPro" id="IPR050351">
    <property type="entry name" value="BphY/WalK/GraS-like"/>
</dbReference>
<protein>
    <recommendedName>
        <fullName evidence="2">histidine kinase</fullName>
        <ecNumber evidence="2">2.7.13.3</ecNumber>
    </recommendedName>
</protein>
<comment type="caution">
    <text evidence="9">The sequence shown here is derived from an EMBL/GenBank/DDBJ whole genome shotgun (WGS) entry which is preliminary data.</text>
</comment>
<keyword evidence="3" id="KW-0808">Transferase</keyword>
<dbReference type="EMBL" id="JBGBPQ010000010">
    <property type="protein sequence ID" value="KAL1518590.1"/>
    <property type="molecule type" value="Genomic_DNA"/>
</dbReference>
<dbReference type="PANTHER" id="PTHR42878:SF7">
    <property type="entry name" value="SENSOR HISTIDINE KINASE GLRK"/>
    <property type="match status" value="1"/>
</dbReference>